<accession>A0ABQ9ZN70</accession>
<keyword evidence="2" id="KW-1185">Reference proteome</keyword>
<organism evidence="1 2">
    <name type="scientific">Daphnia magna</name>
    <dbReference type="NCBI Taxonomy" id="35525"/>
    <lineage>
        <taxon>Eukaryota</taxon>
        <taxon>Metazoa</taxon>
        <taxon>Ecdysozoa</taxon>
        <taxon>Arthropoda</taxon>
        <taxon>Crustacea</taxon>
        <taxon>Branchiopoda</taxon>
        <taxon>Diplostraca</taxon>
        <taxon>Cladocera</taxon>
        <taxon>Anomopoda</taxon>
        <taxon>Daphniidae</taxon>
        <taxon>Daphnia</taxon>
    </lineage>
</organism>
<gene>
    <name evidence="1" type="ORF">OUZ56_026852</name>
</gene>
<reference evidence="1 2" key="1">
    <citation type="journal article" date="2023" name="Nucleic Acids Res.">
        <title>The hologenome of Daphnia magna reveals possible DNA methylation and microbiome-mediated evolution of the host genome.</title>
        <authorList>
            <person name="Chaturvedi A."/>
            <person name="Li X."/>
            <person name="Dhandapani V."/>
            <person name="Marshall H."/>
            <person name="Kissane S."/>
            <person name="Cuenca-Cambronero M."/>
            <person name="Asole G."/>
            <person name="Calvet F."/>
            <person name="Ruiz-Romero M."/>
            <person name="Marangio P."/>
            <person name="Guigo R."/>
            <person name="Rago D."/>
            <person name="Mirbahai L."/>
            <person name="Eastwood N."/>
            <person name="Colbourne J.K."/>
            <person name="Zhou J."/>
            <person name="Mallon E."/>
            <person name="Orsini L."/>
        </authorList>
    </citation>
    <scope>NUCLEOTIDE SEQUENCE [LARGE SCALE GENOMIC DNA]</scope>
    <source>
        <strain evidence="1">LRV0_1</strain>
    </source>
</reference>
<evidence type="ECO:0000313" key="1">
    <source>
        <dbReference type="EMBL" id="KAK4014326.1"/>
    </source>
</evidence>
<proteinExistence type="predicted"/>
<protein>
    <submittedName>
        <fullName evidence="1">Uncharacterized protein</fullName>
    </submittedName>
</protein>
<dbReference type="EMBL" id="JAOYFB010000004">
    <property type="protein sequence ID" value="KAK4014326.1"/>
    <property type="molecule type" value="Genomic_DNA"/>
</dbReference>
<dbReference type="Proteomes" id="UP001234178">
    <property type="component" value="Unassembled WGS sequence"/>
</dbReference>
<name>A0ABQ9ZN70_9CRUS</name>
<evidence type="ECO:0000313" key="2">
    <source>
        <dbReference type="Proteomes" id="UP001234178"/>
    </source>
</evidence>
<comment type="caution">
    <text evidence="1">The sequence shown here is derived from an EMBL/GenBank/DDBJ whole genome shotgun (WGS) entry which is preliminary data.</text>
</comment>
<sequence>MMDIVKCRIGRSRPSRLADDRQMDEWMDRFSLNAKTTFVCEMTTISSVRKNCRSTWPADTCRCFYLIVDDKD</sequence>